<evidence type="ECO:0000259" key="1">
    <source>
        <dbReference type="Pfam" id="PF12937"/>
    </source>
</evidence>
<dbReference type="OrthoDB" id="2362121at2759"/>
<dbReference type="RefSeq" id="XP_021886684.1">
    <property type="nucleotide sequence ID" value="XM_022022508.1"/>
</dbReference>
<dbReference type="EMBL" id="MCFF01000001">
    <property type="protein sequence ID" value="ORZ29011.1"/>
    <property type="molecule type" value="Genomic_DNA"/>
</dbReference>
<dbReference type="SUPFAM" id="SSF81383">
    <property type="entry name" value="F-box domain"/>
    <property type="match status" value="1"/>
</dbReference>
<dbReference type="Gene3D" id="3.80.10.10">
    <property type="entry name" value="Ribonuclease Inhibitor"/>
    <property type="match status" value="1"/>
</dbReference>
<proteinExistence type="predicted"/>
<dbReference type="GeneID" id="33564352"/>
<evidence type="ECO:0000313" key="2">
    <source>
        <dbReference type="EMBL" id="ORZ29011.1"/>
    </source>
</evidence>
<feature type="domain" description="F-box" evidence="1">
    <location>
        <begin position="10"/>
        <end position="47"/>
    </location>
</feature>
<comment type="caution">
    <text evidence="2">The sequence shown here is derived from an EMBL/GenBank/DDBJ whole genome shotgun (WGS) entry which is preliminary data.</text>
</comment>
<dbReference type="InParanoid" id="A0A1Y2H4V3"/>
<dbReference type="SUPFAM" id="SSF52047">
    <property type="entry name" value="RNI-like"/>
    <property type="match status" value="2"/>
</dbReference>
<evidence type="ECO:0000313" key="3">
    <source>
        <dbReference type="Proteomes" id="UP000193648"/>
    </source>
</evidence>
<name>A0A1Y2H4V3_9FUNG</name>
<gene>
    <name evidence="2" type="ORF">BCR41DRAFT_344421</name>
</gene>
<sequence>MLEPNVFQIPELCGRIARYLSMQDAINCVQVCKEWNTIFINVIWYTIEVDVETNSKLPDQEALAKHFQFIRNLILRNSSLDLIPSSCPNLRSLSIERVSCLQANILRGKQQLIALELKSVELDDASVLWKLVASELHQLRELYLIVADIDQDSIEHFWMVCSRLCTLQLRRVELSRGPDSALDFPQMRSMKIGVLIGLNLEDYRDWFSNCPNLTHLQWAHRTTFPLSTMSVHVVRESWSLLQSLDLHHAIISDKDLAMIVEGMRKVTELFATVAGIGPYTFSALRPHFAGLEALSYPLSHHTRSHLGGDVTCRMINEVLTSCPKLRQLAVGALRPEDLLSKNEQPWVCTSLSVLNFQIGFPRISDPALHHAIFAQLSRLHSLEFLGITGPGNSDAENRQSLDFRLSMGLSQLATLTRLKHILLEDAEQNMELEDLQWLFENLRGLQEVSGRLNMDDNKERELQTTIAMFKTNRYP</sequence>
<dbReference type="InterPro" id="IPR001810">
    <property type="entry name" value="F-box_dom"/>
</dbReference>
<dbReference type="Proteomes" id="UP000193648">
    <property type="component" value="Unassembled WGS sequence"/>
</dbReference>
<organism evidence="2 3">
    <name type="scientific">Lobosporangium transversale</name>
    <dbReference type="NCBI Taxonomy" id="64571"/>
    <lineage>
        <taxon>Eukaryota</taxon>
        <taxon>Fungi</taxon>
        <taxon>Fungi incertae sedis</taxon>
        <taxon>Mucoromycota</taxon>
        <taxon>Mortierellomycotina</taxon>
        <taxon>Mortierellomycetes</taxon>
        <taxon>Mortierellales</taxon>
        <taxon>Mortierellaceae</taxon>
        <taxon>Lobosporangium</taxon>
    </lineage>
</organism>
<dbReference type="InterPro" id="IPR032675">
    <property type="entry name" value="LRR_dom_sf"/>
</dbReference>
<dbReference type="AlphaFoldDB" id="A0A1Y2H4V3"/>
<reference evidence="2 3" key="1">
    <citation type="submission" date="2016-07" db="EMBL/GenBank/DDBJ databases">
        <title>Pervasive Adenine N6-methylation of Active Genes in Fungi.</title>
        <authorList>
            <consortium name="DOE Joint Genome Institute"/>
            <person name="Mondo S.J."/>
            <person name="Dannebaum R.O."/>
            <person name="Kuo R.C."/>
            <person name="Labutti K."/>
            <person name="Haridas S."/>
            <person name="Kuo A."/>
            <person name="Salamov A."/>
            <person name="Ahrendt S.R."/>
            <person name="Lipzen A."/>
            <person name="Sullivan W."/>
            <person name="Andreopoulos W.B."/>
            <person name="Clum A."/>
            <person name="Lindquist E."/>
            <person name="Daum C."/>
            <person name="Ramamoorthy G.K."/>
            <person name="Gryganskyi A."/>
            <person name="Culley D."/>
            <person name="Magnuson J.K."/>
            <person name="James T.Y."/>
            <person name="O'Malley M.A."/>
            <person name="Stajich J.E."/>
            <person name="Spatafora J.W."/>
            <person name="Visel A."/>
            <person name="Grigoriev I.V."/>
        </authorList>
    </citation>
    <scope>NUCLEOTIDE SEQUENCE [LARGE SCALE GENOMIC DNA]</scope>
    <source>
        <strain evidence="2 3">NRRL 3116</strain>
    </source>
</reference>
<dbReference type="Pfam" id="PF12937">
    <property type="entry name" value="F-box-like"/>
    <property type="match status" value="1"/>
</dbReference>
<protein>
    <recommendedName>
        <fullName evidence="1">F-box domain-containing protein</fullName>
    </recommendedName>
</protein>
<keyword evidence="3" id="KW-1185">Reference proteome</keyword>
<accession>A0A1Y2H4V3</accession>
<dbReference type="InterPro" id="IPR036047">
    <property type="entry name" value="F-box-like_dom_sf"/>
</dbReference>